<evidence type="ECO:0000256" key="1">
    <source>
        <dbReference type="ARBA" id="ARBA00009995"/>
    </source>
</evidence>
<evidence type="ECO:0000256" key="2">
    <source>
        <dbReference type="ARBA" id="ARBA00022676"/>
    </source>
</evidence>
<dbReference type="AlphaFoldDB" id="A0A5J5B7H3"/>
<dbReference type="InterPro" id="IPR002213">
    <property type="entry name" value="UDP_glucos_trans"/>
</dbReference>
<dbReference type="EC" id="2.4.1.-" evidence="5"/>
<evidence type="ECO:0000256" key="5">
    <source>
        <dbReference type="RuleBase" id="RU362057"/>
    </source>
</evidence>
<dbReference type="EMBL" id="CM018037">
    <property type="protein sequence ID" value="KAA8539175.1"/>
    <property type="molecule type" value="Genomic_DNA"/>
</dbReference>
<organism evidence="6 7">
    <name type="scientific">Nyssa sinensis</name>
    <dbReference type="NCBI Taxonomy" id="561372"/>
    <lineage>
        <taxon>Eukaryota</taxon>
        <taxon>Viridiplantae</taxon>
        <taxon>Streptophyta</taxon>
        <taxon>Embryophyta</taxon>
        <taxon>Tracheophyta</taxon>
        <taxon>Spermatophyta</taxon>
        <taxon>Magnoliopsida</taxon>
        <taxon>eudicotyledons</taxon>
        <taxon>Gunneridae</taxon>
        <taxon>Pentapetalae</taxon>
        <taxon>asterids</taxon>
        <taxon>Cornales</taxon>
        <taxon>Nyssaceae</taxon>
        <taxon>Nyssa</taxon>
    </lineage>
</organism>
<dbReference type="PANTHER" id="PTHR48044:SF39">
    <property type="entry name" value="GLYCOSYLTRANSFERASE"/>
    <property type="match status" value="1"/>
</dbReference>
<dbReference type="OrthoDB" id="5835829at2759"/>
<dbReference type="PANTHER" id="PTHR48044">
    <property type="entry name" value="GLYCOSYLTRANSFERASE"/>
    <property type="match status" value="1"/>
</dbReference>
<evidence type="ECO:0000256" key="3">
    <source>
        <dbReference type="ARBA" id="ARBA00022679"/>
    </source>
</evidence>
<accession>A0A5J5B7H3</accession>
<dbReference type="GO" id="GO:0016138">
    <property type="term" value="P:glycoside biosynthetic process"/>
    <property type="evidence" value="ECO:0007669"/>
    <property type="project" value="UniProtKB-ARBA"/>
</dbReference>
<dbReference type="Proteomes" id="UP000325577">
    <property type="component" value="Linkage Group LG14"/>
</dbReference>
<reference evidence="6 7" key="1">
    <citation type="submission" date="2019-09" db="EMBL/GenBank/DDBJ databases">
        <title>A chromosome-level genome assembly of the Chinese tupelo Nyssa sinensis.</title>
        <authorList>
            <person name="Yang X."/>
            <person name="Kang M."/>
            <person name="Yang Y."/>
            <person name="Xiong H."/>
            <person name="Wang M."/>
            <person name="Zhang Z."/>
            <person name="Wang Z."/>
            <person name="Wu H."/>
            <person name="Ma T."/>
            <person name="Liu J."/>
            <person name="Xi Z."/>
        </authorList>
    </citation>
    <scope>NUCLEOTIDE SEQUENCE [LARGE SCALE GENOMIC DNA]</scope>
    <source>
        <strain evidence="6">J267</strain>
        <tissue evidence="6">Leaf</tissue>
    </source>
</reference>
<keyword evidence="2 4" id="KW-0328">Glycosyltransferase</keyword>
<name>A0A5J5B7H3_9ASTE</name>
<protein>
    <recommendedName>
        <fullName evidence="5">Glycosyltransferase</fullName>
        <ecNumber evidence="5">2.4.1.-</ecNumber>
    </recommendedName>
</protein>
<gene>
    <name evidence="6" type="ORF">F0562_025867</name>
</gene>
<sequence>MDANHGKISVLMLPCSIRKRITEKYSVSIQLVEFHLPSLPQLPPHYHTTNGLPAHLMSTLKEAFEMASPSFSNILKTLNPHLVIYDFNQPWAATVALSHNIPAVQFLTFGAMFLSFALNSVKNPGVEFPFPSIHVREPERVMIRHMIQASANGVKDEDRILEAIGKSCDILLIKSLREIEQKYIDYLSVLVKKKIVPVGALVQDPVNEDEHTEFIQWLDKKSKSSTLFVSFGSEYFLSKVEMEEIAHGLELSKLNFIWVVRFPVGEKTRVEEAMPEGFLERVGERGMVVEKWAPQAKILEHSSTGGFVSHCGWSSIMESIKFGVPIIGLPIHIDQPLNARLMEEVGVCVEVKRDKNERFDRDEIAKVIRKLVVEKNGEDIRNKAREISENMKMKGDEEIDGVVEELVQLCRKWK</sequence>
<comment type="similarity">
    <text evidence="1 4">Belongs to the UDP-glycosyltransferase family.</text>
</comment>
<evidence type="ECO:0000313" key="6">
    <source>
        <dbReference type="EMBL" id="KAA8539175.1"/>
    </source>
</evidence>
<dbReference type="Gene3D" id="3.40.50.2000">
    <property type="entry name" value="Glycogen Phosphorylase B"/>
    <property type="match status" value="2"/>
</dbReference>
<evidence type="ECO:0000256" key="4">
    <source>
        <dbReference type="RuleBase" id="RU003718"/>
    </source>
</evidence>
<dbReference type="FunFam" id="3.40.50.2000:FF:000060">
    <property type="entry name" value="Glycosyltransferase"/>
    <property type="match status" value="1"/>
</dbReference>
<dbReference type="GO" id="GO:0008194">
    <property type="term" value="F:UDP-glycosyltransferase activity"/>
    <property type="evidence" value="ECO:0007669"/>
    <property type="project" value="InterPro"/>
</dbReference>
<proteinExistence type="inferred from homology"/>
<dbReference type="SUPFAM" id="SSF53756">
    <property type="entry name" value="UDP-Glycosyltransferase/glycogen phosphorylase"/>
    <property type="match status" value="1"/>
</dbReference>
<keyword evidence="3 4" id="KW-0808">Transferase</keyword>
<dbReference type="Pfam" id="PF00201">
    <property type="entry name" value="UDPGT"/>
    <property type="match status" value="1"/>
</dbReference>
<dbReference type="PROSITE" id="PS00375">
    <property type="entry name" value="UDPGT"/>
    <property type="match status" value="1"/>
</dbReference>
<keyword evidence="7" id="KW-1185">Reference proteome</keyword>
<dbReference type="CDD" id="cd03784">
    <property type="entry name" value="GT1_Gtf-like"/>
    <property type="match status" value="1"/>
</dbReference>
<evidence type="ECO:0000313" key="7">
    <source>
        <dbReference type="Proteomes" id="UP000325577"/>
    </source>
</evidence>
<dbReference type="InterPro" id="IPR035595">
    <property type="entry name" value="UDP_glycos_trans_CS"/>
</dbReference>